<protein>
    <submittedName>
        <fullName evidence="2">Uncharacterized protein</fullName>
    </submittedName>
</protein>
<dbReference type="STRING" id="243090.RB175"/>
<dbReference type="EMBL" id="BX294133">
    <property type="protein sequence ID" value="CAD71429.1"/>
    <property type="molecule type" value="Genomic_DNA"/>
</dbReference>
<dbReference type="Proteomes" id="UP000001025">
    <property type="component" value="Chromosome"/>
</dbReference>
<feature type="region of interest" description="Disordered" evidence="1">
    <location>
        <begin position="1"/>
        <end position="23"/>
    </location>
</feature>
<accession>Q7UZ56</accession>
<proteinExistence type="predicted"/>
<name>Q7UZ56_RHOBA</name>
<sequence length="124" mass="14226">MNSYGAHGQGIAHRQTPATQAPIRDALQSRIRSLGETVYRIPFSPPLNPPPSMLEPPTWMNRLSNYRSKSSNHEGLEEHERAARTDRSLRSQPRFQFECDRPQTRSLSHFAIKIPNKPIRPQQT</sequence>
<evidence type="ECO:0000313" key="2">
    <source>
        <dbReference type="EMBL" id="CAD71429.1"/>
    </source>
</evidence>
<dbReference type="KEGG" id="rba:RB175"/>
<dbReference type="HOGENOM" id="CLU_2002087_0_0_0"/>
<dbReference type="EnsemblBacteria" id="CAD71429">
    <property type="protein sequence ID" value="CAD71429"/>
    <property type="gene ID" value="RB175"/>
</dbReference>
<dbReference type="InParanoid" id="Q7UZ56"/>
<evidence type="ECO:0000256" key="1">
    <source>
        <dbReference type="SAM" id="MobiDB-lite"/>
    </source>
</evidence>
<reference evidence="2 3" key="1">
    <citation type="journal article" date="2003" name="Proc. Natl. Acad. Sci. U.S.A.">
        <title>Complete genome sequence of the marine planctomycete Pirellula sp. strain 1.</title>
        <authorList>
            <person name="Gloeckner F.O."/>
            <person name="Kube M."/>
            <person name="Bauer M."/>
            <person name="Teeling H."/>
            <person name="Lombardot T."/>
            <person name="Ludwig W."/>
            <person name="Gade D."/>
            <person name="Beck A."/>
            <person name="Borzym K."/>
            <person name="Heitmann K."/>
            <person name="Rabus R."/>
            <person name="Schlesner H."/>
            <person name="Amann R."/>
            <person name="Reinhardt R."/>
        </authorList>
    </citation>
    <scope>NUCLEOTIDE SEQUENCE [LARGE SCALE GENOMIC DNA]</scope>
    <source>
        <strain evidence="3">DSM 10527 / NCIMB 13988 / SH1</strain>
    </source>
</reference>
<dbReference type="AlphaFoldDB" id="Q7UZ56"/>
<organism evidence="2 3">
    <name type="scientific">Rhodopirellula baltica (strain DSM 10527 / NCIMB 13988 / SH1)</name>
    <dbReference type="NCBI Taxonomy" id="243090"/>
    <lineage>
        <taxon>Bacteria</taxon>
        <taxon>Pseudomonadati</taxon>
        <taxon>Planctomycetota</taxon>
        <taxon>Planctomycetia</taxon>
        <taxon>Pirellulales</taxon>
        <taxon>Pirellulaceae</taxon>
        <taxon>Rhodopirellula</taxon>
    </lineage>
</organism>
<keyword evidence="3" id="KW-1185">Reference proteome</keyword>
<gene>
    <name evidence="2" type="ordered locus">RB175</name>
</gene>
<feature type="compositionally biased region" description="Basic and acidic residues" evidence="1">
    <location>
        <begin position="71"/>
        <end position="89"/>
    </location>
</feature>
<feature type="region of interest" description="Disordered" evidence="1">
    <location>
        <begin position="64"/>
        <end position="124"/>
    </location>
</feature>
<evidence type="ECO:0000313" key="3">
    <source>
        <dbReference type="Proteomes" id="UP000001025"/>
    </source>
</evidence>